<dbReference type="EMBL" id="VSRR010000204">
    <property type="protein sequence ID" value="MPC12225.1"/>
    <property type="molecule type" value="Genomic_DNA"/>
</dbReference>
<evidence type="ECO:0000313" key="1">
    <source>
        <dbReference type="EMBL" id="MPC12225.1"/>
    </source>
</evidence>
<comment type="caution">
    <text evidence="1">The sequence shown here is derived from an EMBL/GenBank/DDBJ whole genome shotgun (WGS) entry which is preliminary data.</text>
</comment>
<proteinExistence type="predicted"/>
<protein>
    <submittedName>
        <fullName evidence="1">Uncharacterized protein</fullName>
    </submittedName>
</protein>
<dbReference type="AlphaFoldDB" id="A0A5B7CSK8"/>
<accession>A0A5B7CSK8</accession>
<dbReference type="Proteomes" id="UP000324222">
    <property type="component" value="Unassembled WGS sequence"/>
</dbReference>
<sequence>MPCLCHHPPPATCHHYKDENKSRIFDSLNNSPLKPYNKGATLHYLHFIHFTTTFLQRNLVSLPSDLKNNSKQIRKCTQTLTHTNRFTPEPHLDIKDSSSLQVVVHGVPGIPVQRHIIKQHKLVPLACMCAFSPEHILRLTSHHQALYLTKPVHLNFHVLVLQDITIVVTPKHKLSQQPITHLGQPSTSLRRRLRSSIFLVGPPPPSPCP</sequence>
<gene>
    <name evidence="1" type="ORF">E2C01_004904</name>
</gene>
<name>A0A5B7CSK8_PORTR</name>
<reference evidence="1 2" key="1">
    <citation type="submission" date="2019-05" db="EMBL/GenBank/DDBJ databases">
        <title>Another draft genome of Portunus trituberculatus and its Hox gene families provides insights of decapod evolution.</title>
        <authorList>
            <person name="Jeong J.-H."/>
            <person name="Song I."/>
            <person name="Kim S."/>
            <person name="Choi T."/>
            <person name="Kim D."/>
            <person name="Ryu S."/>
            <person name="Kim W."/>
        </authorList>
    </citation>
    <scope>NUCLEOTIDE SEQUENCE [LARGE SCALE GENOMIC DNA]</scope>
    <source>
        <tissue evidence="1">Muscle</tissue>
    </source>
</reference>
<keyword evidence="2" id="KW-1185">Reference proteome</keyword>
<evidence type="ECO:0000313" key="2">
    <source>
        <dbReference type="Proteomes" id="UP000324222"/>
    </source>
</evidence>
<organism evidence="1 2">
    <name type="scientific">Portunus trituberculatus</name>
    <name type="common">Swimming crab</name>
    <name type="synonym">Neptunus trituberculatus</name>
    <dbReference type="NCBI Taxonomy" id="210409"/>
    <lineage>
        <taxon>Eukaryota</taxon>
        <taxon>Metazoa</taxon>
        <taxon>Ecdysozoa</taxon>
        <taxon>Arthropoda</taxon>
        <taxon>Crustacea</taxon>
        <taxon>Multicrustacea</taxon>
        <taxon>Malacostraca</taxon>
        <taxon>Eumalacostraca</taxon>
        <taxon>Eucarida</taxon>
        <taxon>Decapoda</taxon>
        <taxon>Pleocyemata</taxon>
        <taxon>Brachyura</taxon>
        <taxon>Eubrachyura</taxon>
        <taxon>Portunoidea</taxon>
        <taxon>Portunidae</taxon>
        <taxon>Portuninae</taxon>
        <taxon>Portunus</taxon>
    </lineage>
</organism>